<evidence type="ECO:0000256" key="1">
    <source>
        <dbReference type="ARBA" id="ARBA00001971"/>
    </source>
</evidence>
<keyword evidence="3" id="KW-0408">Iron</keyword>
<dbReference type="GO" id="GO:0004497">
    <property type="term" value="F:monooxygenase activity"/>
    <property type="evidence" value="ECO:0007669"/>
    <property type="project" value="UniProtKB-KW"/>
</dbReference>
<organism evidence="4 5">
    <name type="scientific">Pseudomonas citronellolis</name>
    <dbReference type="NCBI Taxonomy" id="53408"/>
    <lineage>
        <taxon>Bacteria</taxon>
        <taxon>Pseudomonadati</taxon>
        <taxon>Pseudomonadota</taxon>
        <taxon>Gammaproteobacteria</taxon>
        <taxon>Pseudomonadales</taxon>
        <taxon>Pseudomonadaceae</taxon>
        <taxon>Pseudomonas</taxon>
    </lineage>
</organism>
<dbReference type="InterPro" id="IPR036396">
    <property type="entry name" value="Cyt_P450_sf"/>
</dbReference>
<accession>A0A1A9KE44</accession>
<dbReference type="PRINTS" id="PR00359">
    <property type="entry name" value="BP450"/>
</dbReference>
<dbReference type="InterPro" id="IPR002397">
    <property type="entry name" value="Cyt_P450_B"/>
</dbReference>
<name>A0A1A9KE44_9PSED</name>
<dbReference type="PRINTS" id="PR00385">
    <property type="entry name" value="P450"/>
</dbReference>
<keyword evidence="3" id="KW-0479">Metal-binding</keyword>
<dbReference type="Pfam" id="PF00067">
    <property type="entry name" value="p450"/>
    <property type="match status" value="1"/>
</dbReference>
<dbReference type="PROSITE" id="PS00086">
    <property type="entry name" value="CYTOCHROME_P450"/>
    <property type="match status" value="1"/>
</dbReference>
<keyword evidence="3" id="KW-0560">Oxidoreductase</keyword>
<keyword evidence="3" id="KW-0349">Heme</keyword>
<dbReference type="GO" id="GO:0020037">
    <property type="term" value="F:heme binding"/>
    <property type="evidence" value="ECO:0007669"/>
    <property type="project" value="InterPro"/>
</dbReference>
<proteinExistence type="inferred from homology"/>
<evidence type="ECO:0000313" key="4">
    <source>
        <dbReference type="EMBL" id="ANI15769.1"/>
    </source>
</evidence>
<dbReference type="InterPro" id="IPR001128">
    <property type="entry name" value="Cyt_P450"/>
</dbReference>
<evidence type="ECO:0000313" key="5">
    <source>
        <dbReference type="Proteomes" id="UP000077748"/>
    </source>
</evidence>
<dbReference type="GO" id="GO:0016705">
    <property type="term" value="F:oxidoreductase activity, acting on paired donors, with incorporation or reduction of molecular oxygen"/>
    <property type="evidence" value="ECO:0007669"/>
    <property type="project" value="InterPro"/>
</dbReference>
<evidence type="ECO:0000256" key="3">
    <source>
        <dbReference type="RuleBase" id="RU000461"/>
    </source>
</evidence>
<dbReference type="Gene3D" id="1.10.630.10">
    <property type="entry name" value="Cytochrome P450"/>
    <property type="match status" value="1"/>
</dbReference>
<dbReference type="SUPFAM" id="SSF48264">
    <property type="entry name" value="Cytochrome P450"/>
    <property type="match status" value="1"/>
</dbReference>
<reference evidence="4 5" key="1">
    <citation type="submission" date="2016-05" db="EMBL/GenBank/DDBJ databases">
        <title>Genome Sequence of Pseudomonas citronellolis Strain SJTE-3, an Estrogens and Persistent Organic Pollutants degradation strain.</title>
        <authorList>
            <person name="Liang R."/>
        </authorList>
    </citation>
    <scope>NUCLEOTIDE SEQUENCE [LARGE SCALE GENOMIC DNA]</scope>
    <source>
        <strain evidence="4 5">SJTE-3</strain>
    </source>
</reference>
<dbReference type="InterPro" id="IPR017972">
    <property type="entry name" value="Cyt_P450_CS"/>
</dbReference>
<dbReference type="EMBL" id="CP015878">
    <property type="protein sequence ID" value="ANI15769.1"/>
    <property type="molecule type" value="Genomic_DNA"/>
</dbReference>
<dbReference type="PANTHER" id="PTHR46696">
    <property type="entry name" value="P450, PUTATIVE (EUROFUNG)-RELATED"/>
    <property type="match status" value="1"/>
</dbReference>
<evidence type="ECO:0000256" key="2">
    <source>
        <dbReference type="ARBA" id="ARBA00010617"/>
    </source>
</evidence>
<dbReference type="GO" id="GO:0005506">
    <property type="term" value="F:iron ion binding"/>
    <property type="evidence" value="ECO:0007669"/>
    <property type="project" value="InterPro"/>
</dbReference>
<comment type="cofactor">
    <cofactor evidence="1">
        <name>heme</name>
        <dbReference type="ChEBI" id="CHEBI:30413"/>
    </cofactor>
</comment>
<dbReference type="Proteomes" id="UP000077748">
    <property type="component" value="Chromosome"/>
</dbReference>
<protein>
    <submittedName>
        <fullName evidence="4">Cytochrome</fullName>
    </submittedName>
</protein>
<dbReference type="RefSeq" id="WP_064583483.1">
    <property type="nucleotide sequence ID" value="NZ_CP015878.1"/>
</dbReference>
<comment type="similarity">
    <text evidence="2 3">Belongs to the cytochrome P450 family.</text>
</comment>
<keyword evidence="3" id="KW-0503">Monooxygenase</keyword>
<gene>
    <name evidence="4" type="ORF">A9C11_18100</name>
</gene>
<sequence length="405" mass="44301">MTIALHTRPPVLVTQIPRLDAAPQYRPAEPSGGIARIVLPSGHLAYHLTRYEHVQQILTDARAIRSPCNAEDGASFLPTITPAEMLLNNDAPFHGRLRKVIAKDFSPAGVAELRERVVAVTQQRLALLQQAGEGADLFGLVLDEVPATVDCHLLGIDLADRAYYRPLSHTMQIASDEDVPELLRQFWAVYGYLTELVTGARPTLPGGLIQRLVAGREDSEPPLNDKELVGILIGVLVGGDQNILTVLTKALYTLLAAPGLWQTLVDNPALIPTAVEELLRLIPLGTISTFPRLASEDIDGPWGLIPAGSAIYADAFAANRDPDAFADPLVIRLDRQGPRHLQFGYGMHNCMGAALARLEITTVLQVLVERLPRLRLAVPAEELPWVHGIILRRPARLPVRWTVTH</sequence>
<dbReference type="AlphaFoldDB" id="A0A1A9KE44"/>
<dbReference type="PANTHER" id="PTHR46696:SF1">
    <property type="entry name" value="CYTOCHROME P450 YJIB-RELATED"/>
    <property type="match status" value="1"/>
</dbReference>